<dbReference type="InterPro" id="IPR009057">
    <property type="entry name" value="Homeodomain-like_sf"/>
</dbReference>
<dbReference type="PANTHER" id="PTHR47506:SF6">
    <property type="entry name" value="HTH-TYPE TRANSCRIPTIONAL REPRESSOR NEMR"/>
    <property type="match status" value="1"/>
</dbReference>
<feature type="domain" description="HTH tetR-type" evidence="6">
    <location>
        <begin position="3"/>
        <end position="63"/>
    </location>
</feature>
<dbReference type="SUPFAM" id="SSF48498">
    <property type="entry name" value="Tetracyclin repressor-like, C-terminal domain"/>
    <property type="match status" value="1"/>
</dbReference>
<organism evidence="7 8">
    <name type="scientific">Phycicoccus endophyticus</name>
    <dbReference type="NCBI Taxonomy" id="1690220"/>
    <lineage>
        <taxon>Bacteria</taxon>
        <taxon>Bacillati</taxon>
        <taxon>Actinomycetota</taxon>
        <taxon>Actinomycetes</taxon>
        <taxon>Micrococcales</taxon>
        <taxon>Intrasporangiaceae</taxon>
        <taxon>Phycicoccus</taxon>
    </lineage>
</organism>
<evidence type="ECO:0000256" key="1">
    <source>
        <dbReference type="ARBA" id="ARBA00023015"/>
    </source>
</evidence>
<dbReference type="SUPFAM" id="SSF46689">
    <property type="entry name" value="Homeodomain-like"/>
    <property type="match status" value="1"/>
</dbReference>
<sequence>MSRATRENLMDAAVRLTASAGARGLTARAIGAEAGVNQALIFYHFDGVEGLLRAAYERATRAMVEDYAAALEKASSFADLYAVGEQLGARSRADGSAALLTHVMAASHHDALLASAVADALGVWRRVVADAVDRVVAAHGLEGTLEVDALARALAASTIGMVTVDALPGAPLGETMRGLDPLPRVADALASRFPRALARRIARVAGRGQSQSTSAAVAPPDRRA</sequence>
<keyword evidence="8" id="KW-1185">Reference proteome</keyword>
<dbReference type="PANTHER" id="PTHR47506">
    <property type="entry name" value="TRANSCRIPTIONAL REGULATORY PROTEIN"/>
    <property type="match status" value="1"/>
</dbReference>
<evidence type="ECO:0000259" key="6">
    <source>
        <dbReference type="PROSITE" id="PS50977"/>
    </source>
</evidence>
<dbReference type="AlphaFoldDB" id="A0A7G9R2Q7"/>
<dbReference type="PRINTS" id="PR00455">
    <property type="entry name" value="HTHTETR"/>
</dbReference>
<dbReference type="RefSeq" id="WP_166103576.1">
    <property type="nucleotide sequence ID" value="NZ_BMMY01000002.1"/>
</dbReference>
<proteinExistence type="predicted"/>
<dbReference type="Pfam" id="PF00440">
    <property type="entry name" value="TetR_N"/>
    <property type="match status" value="1"/>
</dbReference>
<keyword evidence="3" id="KW-0804">Transcription</keyword>
<feature type="DNA-binding region" description="H-T-H motif" evidence="4">
    <location>
        <begin position="26"/>
        <end position="45"/>
    </location>
</feature>
<evidence type="ECO:0000313" key="7">
    <source>
        <dbReference type="EMBL" id="QNN49882.1"/>
    </source>
</evidence>
<evidence type="ECO:0000256" key="2">
    <source>
        <dbReference type="ARBA" id="ARBA00023125"/>
    </source>
</evidence>
<accession>A0A7G9R2Q7</accession>
<dbReference type="InterPro" id="IPR001647">
    <property type="entry name" value="HTH_TetR"/>
</dbReference>
<dbReference type="PROSITE" id="PS50977">
    <property type="entry name" value="HTH_TETR_2"/>
    <property type="match status" value="1"/>
</dbReference>
<evidence type="ECO:0000256" key="4">
    <source>
        <dbReference type="PROSITE-ProRule" id="PRU00335"/>
    </source>
</evidence>
<dbReference type="Gene3D" id="1.10.357.10">
    <property type="entry name" value="Tetracycline Repressor, domain 2"/>
    <property type="match status" value="1"/>
</dbReference>
<evidence type="ECO:0000256" key="5">
    <source>
        <dbReference type="SAM" id="MobiDB-lite"/>
    </source>
</evidence>
<dbReference type="InterPro" id="IPR036271">
    <property type="entry name" value="Tet_transcr_reg_TetR-rel_C_sf"/>
</dbReference>
<evidence type="ECO:0000256" key="3">
    <source>
        <dbReference type="ARBA" id="ARBA00023163"/>
    </source>
</evidence>
<keyword evidence="2 4" id="KW-0238">DNA-binding</keyword>
<feature type="region of interest" description="Disordered" evidence="5">
    <location>
        <begin position="204"/>
        <end position="224"/>
    </location>
</feature>
<evidence type="ECO:0000313" key="8">
    <source>
        <dbReference type="Proteomes" id="UP000515976"/>
    </source>
</evidence>
<protein>
    <submittedName>
        <fullName evidence="7">Helix-turn-helix transcriptional regulator</fullName>
    </submittedName>
</protein>
<dbReference type="GO" id="GO:0003677">
    <property type="term" value="F:DNA binding"/>
    <property type="evidence" value="ECO:0007669"/>
    <property type="project" value="UniProtKB-UniRule"/>
</dbReference>
<keyword evidence="1" id="KW-0805">Transcription regulation</keyword>
<dbReference type="KEGG" id="pei:H9L10_01980"/>
<dbReference type="EMBL" id="CP060712">
    <property type="protein sequence ID" value="QNN49882.1"/>
    <property type="molecule type" value="Genomic_DNA"/>
</dbReference>
<reference evidence="7 8" key="1">
    <citation type="submission" date="2020-08" db="EMBL/GenBank/DDBJ databases">
        <title>Genome sequence of Phycicoccus endophyticus JCM 31784T.</title>
        <authorList>
            <person name="Hyun D.-W."/>
            <person name="Bae J.-W."/>
        </authorList>
    </citation>
    <scope>NUCLEOTIDE SEQUENCE [LARGE SCALE GENOMIC DNA]</scope>
    <source>
        <strain evidence="7 8">JCM 31784</strain>
    </source>
</reference>
<gene>
    <name evidence="7" type="ORF">H9L10_01980</name>
</gene>
<name>A0A7G9R2Q7_9MICO</name>
<dbReference type="Proteomes" id="UP000515976">
    <property type="component" value="Chromosome"/>
</dbReference>